<protein>
    <submittedName>
        <fullName evidence="2">Four helix bundle protein</fullName>
    </submittedName>
</protein>
<organism evidence="2 3">
    <name type="scientific">Candidatus Sungiibacteriota bacterium</name>
    <dbReference type="NCBI Taxonomy" id="2750080"/>
    <lineage>
        <taxon>Bacteria</taxon>
        <taxon>Candidatus Sungiibacteriota</taxon>
    </lineage>
</organism>
<dbReference type="PANTHER" id="PTHR38471">
    <property type="entry name" value="FOUR HELIX BUNDLE PROTEIN"/>
    <property type="match status" value="1"/>
</dbReference>
<dbReference type="Proteomes" id="UP000786662">
    <property type="component" value="Unassembled WGS sequence"/>
</dbReference>
<dbReference type="Proteomes" id="UP000709672">
    <property type="component" value="Unassembled WGS sequence"/>
</dbReference>
<comment type="caution">
    <text evidence="2">The sequence shown here is derived from an EMBL/GenBank/DDBJ whole genome shotgun (WGS) entry which is preliminary data.</text>
</comment>
<dbReference type="Pfam" id="PF05635">
    <property type="entry name" value="23S_rRNA_IVP"/>
    <property type="match status" value="1"/>
</dbReference>
<name>A0A931YD79_9BACT</name>
<dbReference type="InterPro" id="IPR012657">
    <property type="entry name" value="23S_rRNA-intervening_sequence"/>
</dbReference>
<sequence>MIKPPRNSYGYRNLLVYNKAEELQLALADFVSHFPHSKTLLSLSDQMERSARSTKQNIVEGWKRNSTNEYYQFLGYAVASNAELEADFTDITKGIYGGKGLKGVEIRGIKGMKGDEMGELEKIPFYPLNTHLPPCLQLKLRAKELNFLLDKLQNSLLIKMKAEKTLSATERIRIQDQKEAVFRKEHEVYLKEKGWS</sequence>
<reference evidence="2" key="1">
    <citation type="submission" date="2020-07" db="EMBL/GenBank/DDBJ databases">
        <title>Huge and variable diversity of episymbiotic CPR bacteria and DPANN archaea in groundwater ecosystems.</title>
        <authorList>
            <person name="He C.Y."/>
            <person name="Keren R."/>
            <person name="Whittaker M."/>
            <person name="Farag I.F."/>
            <person name="Doudna J."/>
            <person name="Cate J.H.D."/>
            <person name="Banfield J.F."/>
        </authorList>
    </citation>
    <scope>NUCLEOTIDE SEQUENCE</scope>
    <source>
        <strain evidence="1">NC_groundwater_191_Ag_S-0.1um_45_8</strain>
        <strain evidence="2">NC_groundwater_418_Ag_B-0.1um_45_10</strain>
    </source>
</reference>
<evidence type="ECO:0000313" key="2">
    <source>
        <dbReference type="EMBL" id="MBI2465714.1"/>
    </source>
</evidence>
<dbReference type="AlphaFoldDB" id="A0A931YD79"/>
<gene>
    <name evidence="1" type="ORF">HYT38_02380</name>
    <name evidence="2" type="ORF">HYV66_00595</name>
</gene>
<evidence type="ECO:0000313" key="3">
    <source>
        <dbReference type="Proteomes" id="UP000709672"/>
    </source>
</evidence>
<accession>A0A931YD79</accession>
<dbReference type="InterPro" id="IPR036583">
    <property type="entry name" value="23S_rRNA_IVS_sf"/>
</dbReference>
<dbReference type="EMBL" id="JACOYY010000068">
    <property type="protein sequence ID" value="MBI2052502.1"/>
    <property type="molecule type" value="Genomic_DNA"/>
</dbReference>
<dbReference type="PANTHER" id="PTHR38471:SF2">
    <property type="entry name" value="FOUR HELIX BUNDLE PROTEIN"/>
    <property type="match status" value="1"/>
</dbReference>
<dbReference type="EMBL" id="JACPHQ010000006">
    <property type="protein sequence ID" value="MBI2465714.1"/>
    <property type="molecule type" value="Genomic_DNA"/>
</dbReference>
<evidence type="ECO:0000313" key="1">
    <source>
        <dbReference type="EMBL" id="MBI2052502.1"/>
    </source>
</evidence>
<dbReference type="NCBIfam" id="TIGR02436">
    <property type="entry name" value="four helix bundle protein"/>
    <property type="match status" value="1"/>
</dbReference>
<dbReference type="Gene3D" id="1.20.1440.60">
    <property type="entry name" value="23S rRNA-intervening sequence"/>
    <property type="match status" value="1"/>
</dbReference>
<proteinExistence type="predicted"/>
<dbReference type="SUPFAM" id="SSF158446">
    <property type="entry name" value="IVS-encoded protein-like"/>
    <property type="match status" value="1"/>
</dbReference>